<dbReference type="SMART" id="SM00331">
    <property type="entry name" value="PP2C_SIG"/>
    <property type="match status" value="1"/>
</dbReference>
<keyword evidence="1" id="KW-1133">Transmembrane helix</keyword>
<dbReference type="OrthoDB" id="500607at2"/>
<name>A0A1U7H0I5_9CYAN</name>
<feature type="domain" description="PPM-type phosphatase" evidence="2">
    <location>
        <begin position="271"/>
        <end position="530"/>
    </location>
</feature>
<dbReference type="Pfam" id="PF13672">
    <property type="entry name" value="PP2C_2"/>
    <property type="match status" value="1"/>
</dbReference>
<keyword evidence="1" id="KW-0472">Membrane</keyword>
<accession>A0A1U7H0I5</accession>
<dbReference type="Gene3D" id="3.60.40.10">
    <property type="entry name" value="PPM-type phosphatase domain"/>
    <property type="match status" value="1"/>
</dbReference>
<gene>
    <name evidence="3" type="ORF">NIES592_10015</name>
</gene>
<evidence type="ECO:0000256" key="1">
    <source>
        <dbReference type="SAM" id="Phobius"/>
    </source>
</evidence>
<dbReference type="CDD" id="cd00143">
    <property type="entry name" value="PP2Cc"/>
    <property type="match status" value="1"/>
</dbReference>
<dbReference type="InterPro" id="IPR036457">
    <property type="entry name" value="PPM-type-like_dom_sf"/>
</dbReference>
<dbReference type="RefSeq" id="WP_073555664.1">
    <property type="nucleotide sequence ID" value="NZ_MRCA01000004.1"/>
</dbReference>
<dbReference type="SUPFAM" id="SSF81606">
    <property type="entry name" value="PP2C-like"/>
    <property type="match status" value="1"/>
</dbReference>
<keyword evidence="4" id="KW-1185">Reference proteome</keyword>
<evidence type="ECO:0000313" key="3">
    <source>
        <dbReference type="EMBL" id="OKH14391.1"/>
    </source>
</evidence>
<evidence type="ECO:0000313" key="4">
    <source>
        <dbReference type="Proteomes" id="UP000186391"/>
    </source>
</evidence>
<proteinExistence type="predicted"/>
<dbReference type="PROSITE" id="PS51746">
    <property type="entry name" value="PPM_2"/>
    <property type="match status" value="1"/>
</dbReference>
<feature type="transmembrane region" description="Helical" evidence="1">
    <location>
        <begin position="598"/>
        <end position="619"/>
    </location>
</feature>
<comment type="caution">
    <text evidence="3">The sequence shown here is derived from an EMBL/GenBank/DDBJ whole genome shotgun (WGS) entry which is preliminary data.</text>
</comment>
<dbReference type="AlphaFoldDB" id="A0A1U7H0I5"/>
<evidence type="ECO:0000259" key="2">
    <source>
        <dbReference type="PROSITE" id="PS51746"/>
    </source>
</evidence>
<protein>
    <submittedName>
        <fullName evidence="3">Serine/threonine protein phosphatase</fullName>
    </submittedName>
</protein>
<dbReference type="InterPro" id="IPR001932">
    <property type="entry name" value="PPM-type_phosphatase-like_dom"/>
</dbReference>
<organism evidence="3 4">
    <name type="scientific">Fischerella major NIES-592</name>
    <dbReference type="NCBI Taxonomy" id="210994"/>
    <lineage>
        <taxon>Bacteria</taxon>
        <taxon>Bacillati</taxon>
        <taxon>Cyanobacteriota</taxon>
        <taxon>Cyanophyceae</taxon>
        <taxon>Nostocales</taxon>
        <taxon>Hapalosiphonaceae</taxon>
        <taxon>Fischerella</taxon>
    </lineage>
</organism>
<sequence length="646" mass="72366">MISTQRIINCPNPICTHPTNPVDNRVCANCQTPLIHRYLWVIGSSAGTILQGEKVADRYEVIAPRIWLDTQPGKLPDIPGTIPKEIIPYLRLHQQRLHLPQVYGFVRSQTEAADDILLLENVPIDEAGNLYSALTKAWQQATAVRQVYWLWQILQLWQPLSELGVATSLLIPNNLRVQGWCVRLLQLQQSGQPSIKHLGECWQPLVVTAKSQVARDLQKIVQQMCSGEAELKDIAAQLNGLLLASAAELPLSIKVAGATDKGPEALIQNEDTCYPHDNNAIADSLLPRVAIVCDGIGGHEGGEVASQLAVQSVKLQIRALLQEVTEQAEIVPPDLLQQQLEASLRVINNIICNCNDEQKRTGTQRMATTIVMAAQIPQRIQTTAGWQSDNAHELYLVNVGDSRAYWITRNYCQLLTVDDDVATREVCHARSLYRQALQRPDATALTQALGTKHGELLRPLVQRFILEEDGILLLCSDGLSDNNLVEQAWRDYSVPVFTGELTLEEAVHAWIKLANQKNGYDNVSVVLAHYRLFPDYLVPVTQKKLQIEVVEEKQVEIVPEEPQLEESELAESSQVLLELDISPIRETSNTTQRQRKPLVLLLRLLALLLGGATVGLFAWQQWQPQTLQQMCRRLPQRVQQLCLPRK</sequence>
<dbReference type="Proteomes" id="UP000186391">
    <property type="component" value="Unassembled WGS sequence"/>
</dbReference>
<reference evidence="3 4" key="1">
    <citation type="submission" date="2016-11" db="EMBL/GenBank/DDBJ databases">
        <title>Draft Genome Sequences of Nine Cyanobacterial Strains from Diverse Habitats.</title>
        <authorList>
            <person name="Zhu T."/>
            <person name="Hou S."/>
            <person name="Lu X."/>
            <person name="Hess W.R."/>
        </authorList>
    </citation>
    <scope>NUCLEOTIDE SEQUENCE [LARGE SCALE GENOMIC DNA]</scope>
    <source>
        <strain evidence="3 4">NIES-592</strain>
    </source>
</reference>
<dbReference type="SMART" id="SM00332">
    <property type="entry name" value="PP2Cc"/>
    <property type="match status" value="1"/>
</dbReference>
<keyword evidence="1" id="KW-0812">Transmembrane</keyword>
<dbReference type="EMBL" id="MRCA01000004">
    <property type="protein sequence ID" value="OKH14391.1"/>
    <property type="molecule type" value="Genomic_DNA"/>
</dbReference>